<evidence type="ECO:0000313" key="4">
    <source>
        <dbReference type="Proteomes" id="UP000693970"/>
    </source>
</evidence>
<protein>
    <submittedName>
        <fullName evidence="3">Uncharacterized protein</fullName>
    </submittedName>
</protein>
<keyword evidence="1" id="KW-0472">Membrane</keyword>
<reference evidence="3" key="2">
    <citation type="submission" date="2021-04" db="EMBL/GenBank/DDBJ databases">
        <authorList>
            <person name="Podell S."/>
        </authorList>
    </citation>
    <scope>NUCLEOTIDE SEQUENCE</scope>
    <source>
        <strain evidence="3">Hildebrandi</strain>
    </source>
</reference>
<organism evidence="3 4">
    <name type="scientific">Nitzschia inconspicua</name>
    <dbReference type="NCBI Taxonomy" id="303405"/>
    <lineage>
        <taxon>Eukaryota</taxon>
        <taxon>Sar</taxon>
        <taxon>Stramenopiles</taxon>
        <taxon>Ochrophyta</taxon>
        <taxon>Bacillariophyta</taxon>
        <taxon>Bacillariophyceae</taxon>
        <taxon>Bacillariophycidae</taxon>
        <taxon>Bacillariales</taxon>
        <taxon>Bacillariaceae</taxon>
        <taxon>Nitzschia</taxon>
    </lineage>
</organism>
<evidence type="ECO:0000256" key="2">
    <source>
        <dbReference type="SAM" id="SignalP"/>
    </source>
</evidence>
<keyword evidence="2" id="KW-0732">Signal</keyword>
<accession>A0A9K3PC84</accession>
<keyword evidence="1" id="KW-0812">Transmembrane</keyword>
<feature type="signal peptide" evidence="2">
    <location>
        <begin position="1"/>
        <end position="27"/>
    </location>
</feature>
<dbReference type="OrthoDB" id="46457at2759"/>
<proteinExistence type="predicted"/>
<reference evidence="3" key="1">
    <citation type="journal article" date="2021" name="Sci. Rep.">
        <title>Diploid genomic architecture of Nitzschia inconspicua, an elite biomass production diatom.</title>
        <authorList>
            <person name="Oliver A."/>
            <person name="Podell S."/>
            <person name="Pinowska A."/>
            <person name="Traller J.C."/>
            <person name="Smith S.R."/>
            <person name="McClure R."/>
            <person name="Beliaev A."/>
            <person name="Bohutskyi P."/>
            <person name="Hill E.A."/>
            <person name="Rabines A."/>
            <person name="Zheng H."/>
            <person name="Allen L.Z."/>
            <person name="Kuo A."/>
            <person name="Grigoriev I.V."/>
            <person name="Allen A.E."/>
            <person name="Hazlebeck D."/>
            <person name="Allen E.E."/>
        </authorList>
    </citation>
    <scope>NUCLEOTIDE SEQUENCE</scope>
    <source>
        <strain evidence="3">Hildebrandi</strain>
    </source>
</reference>
<keyword evidence="4" id="KW-1185">Reference proteome</keyword>
<dbReference type="AlphaFoldDB" id="A0A9K3PC84"/>
<sequence>MRRRLFFSPMTVPLAVVVGFFFHLSDAFQSHSCISVHRPTSKTADLQRTSTLLHLSSTPLRSSPADANASKNQTRLRDRLRKVTGFSWTVFRATIRGITGLSLTAIYASTVAATGLWIRSVSSFFLSIFPSWFRYFLQPFLVLYYAPLFLLRNLTGPTRQRARKEHATVLESWKEAVEFAEKTEQDGYWPVVVSEDGYFEMVVPPNPDDTTQAEANRQFSNAMAETVEKAMEVKDADNKKNNTRG</sequence>
<gene>
    <name evidence="3" type="ORF">IV203_007420</name>
</gene>
<feature type="chain" id="PRO_5039907070" evidence="2">
    <location>
        <begin position="28"/>
        <end position="245"/>
    </location>
</feature>
<keyword evidence="1" id="KW-1133">Transmembrane helix</keyword>
<dbReference type="Proteomes" id="UP000693970">
    <property type="component" value="Unassembled WGS sequence"/>
</dbReference>
<feature type="transmembrane region" description="Helical" evidence="1">
    <location>
        <begin position="132"/>
        <end position="151"/>
    </location>
</feature>
<name>A0A9K3PC84_9STRA</name>
<dbReference type="EMBL" id="JAGRRH010000025">
    <property type="protein sequence ID" value="KAG7342327.1"/>
    <property type="molecule type" value="Genomic_DNA"/>
</dbReference>
<evidence type="ECO:0000256" key="1">
    <source>
        <dbReference type="SAM" id="Phobius"/>
    </source>
</evidence>
<evidence type="ECO:0000313" key="3">
    <source>
        <dbReference type="EMBL" id="KAG7342327.1"/>
    </source>
</evidence>
<comment type="caution">
    <text evidence="3">The sequence shown here is derived from an EMBL/GenBank/DDBJ whole genome shotgun (WGS) entry which is preliminary data.</text>
</comment>